<accession>A0ABS8WTL1</accession>
<sequence>IQHSQVALYETKSPIGTTSPSCIRGKTPYPLFMASQDTTFPSCILGNKFSWLHRGTTFPYCILGNRASIFFLWLHRGTTFPGCILGNKNPYPLFMASQ</sequence>
<keyword evidence="2" id="KW-1185">Reference proteome</keyword>
<evidence type="ECO:0000313" key="2">
    <source>
        <dbReference type="Proteomes" id="UP000823775"/>
    </source>
</evidence>
<feature type="non-terminal residue" evidence="1">
    <location>
        <position position="98"/>
    </location>
</feature>
<reference evidence="1 2" key="1">
    <citation type="journal article" date="2021" name="BMC Genomics">
        <title>Datura genome reveals duplications of psychoactive alkaloid biosynthetic genes and high mutation rate following tissue culture.</title>
        <authorList>
            <person name="Rajewski A."/>
            <person name="Carter-House D."/>
            <person name="Stajich J."/>
            <person name="Litt A."/>
        </authorList>
    </citation>
    <scope>NUCLEOTIDE SEQUENCE [LARGE SCALE GENOMIC DNA]</scope>
    <source>
        <strain evidence="1">AR-01</strain>
    </source>
</reference>
<organism evidence="1 2">
    <name type="scientific">Datura stramonium</name>
    <name type="common">Jimsonweed</name>
    <name type="synonym">Common thornapple</name>
    <dbReference type="NCBI Taxonomy" id="4076"/>
    <lineage>
        <taxon>Eukaryota</taxon>
        <taxon>Viridiplantae</taxon>
        <taxon>Streptophyta</taxon>
        <taxon>Embryophyta</taxon>
        <taxon>Tracheophyta</taxon>
        <taxon>Spermatophyta</taxon>
        <taxon>Magnoliopsida</taxon>
        <taxon>eudicotyledons</taxon>
        <taxon>Gunneridae</taxon>
        <taxon>Pentapetalae</taxon>
        <taxon>asterids</taxon>
        <taxon>lamiids</taxon>
        <taxon>Solanales</taxon>
        <taxon>Solanaceae</taxon>
        <taxon>Solanoideae</taxon>
        <taxon>Datureae</taxon>
        <taxon>Datura</taxon>
    </lineage>
</organism>
<evidence type="ECO:0000313" key="1">
    <source>
        <dbReference type="EMBL" id="MCE3214912.1"/>
    </source>
</evidence>
<proteinExistence type="predicted"/>
<protein>
    <submittedName>
        <fullName evidence="1">Uncharacterized protein</fullName>
    </submittedName>
</protein>
<dbReference type="Proteomes" id="UP000823775">
    <property type="component" value="Unassembled WGS sequence"/>
</dbReference>
<comment type="caution">
    <text evidence="1">The sequence shown here is derived from an EMBL/GenBank/DDBJ whole genome shotgun (WGS) entry which is preliminary data.</text>
</comment>
<feature type="non-terminal residue" evidence="1">
    <location>
        <position position="1"/>
    </location>
</feature>
<gene>
    <name evidence="1" type="ORF">HAX54_000256</name>
</gene>
<name>A0ABS8WTL1_DATST</name>
<dbReference type="EMBL" id="JACEIK010010056">
    <property type="protein sequence ID" value="MCE3214912.1"/>
    <property type="molecule type" value="Genomic_DNA"/>
</dbReference>